<evidence type="ECO:0000313" key="9">
    <source>
        <dbReference type="Proteomes" id="UP001597380"/>
    </source>
</evidence>
<feature type="transmembrane region" description="Helical" evidence="6">
    <location>
        <begin position="351"/>
        <end position="370"/>
    </location>
</feature>
<dbReference type="InterPro" id="IPR036259">
    <property type="entry name" value="MFS_trans_sf"/>
</dbReference>
<keyword evidence="3 6" id="KW-0812">Transmembrane</keyword>
<accession>A0ABW4XL08</accession>
<organism evidence="8 9">
    <name type="scientific">Corallincola platygyrae</name>
    <dbReference type="NCBI Taxonomy" id="1193278"/>
    <lineage>
        <taxon>Bacteria</taxon>
        <taxon>Pseudomonadati</taxon>
        <taxon>Pseudomonadota</taxon>
        <taxon>Gammaproteobacteria</taxon>
        <taxon>Alteromonadales</taxon>
        <taxon>Psychromonadaceae</taxon>
        <taxon>Corallincola</taxon>
    </lineage>
</organism>
<evidence type="ECO:0000256" key="2">
    <source>
        <dbReference type="ARBA" id="ARBA00022448"/>
    </source>
</evidence>
<proteinExistence type="predicted"/>
<evidence type="ECO:0000259" key="7">
    <source>
        <dbReference type="PROSITE" id="PS50850"/>
    </source>
</evidence>
<feature type="transmembrane region" description="Helical" evidence="6">
    <location>
        <begin position="453"/>
        <end position="471"/>
    </location>
</feature>
<reference evidence="9" key="1">
    <citation type="journal article" date="2019" name="Int. J. Syst. Evol. Microbiol.">
        <title>The Global Catalogue of Microorganisms (GCM) 10K type strain sequencing project: providing services to taxonomists for standard genome sequencing and annotation.</title>
        <authorList>
            <consortium name="The Broad Institute Genomics Platform"/>
            <consortium name="The Broad Institute Genome Sequencing Center for Infectious Disease"/>
            <person name="Wu L."/>
            <person name="Ma J."/>
        </authorList>
    </citation>
    <scope>NUCLEOTIDE SEQUENCE [LARGE SCALE GENOMIC DNA]</scope>
    <source>
        <strain evidence="9">CGMCC 1.10992</strain>
    </source>
</reference>
<keyword evidence="5 6" id="KW-0472">Membrane</keyword>
<feature type="transmembrane region" description="Helical" evidence="6">
    <location>
        <begin position="289"/>
        <end position="308"/>
    </location>
</feature>
<feature type="transmembrane region" description="Helical" evidence="6">
    <location>
        <begin position="188"/>
        <end position="210"/>
    </location>
</feature>
<protein>
    <submittedName>
        <fullName evidence="8">MFS transporter</fullName>
    </submittedName>
</protein>
<feature type="transmembrane region" description="Helical" evidence="6">
    <location>
        <begin position="128"/>
        <end position="151"/>
    </location>
</feature>
<feature type="transmembrane region" description="Helical" evidence="6">
    <location>
        <begin position="320"/>
        <end position="339"/>
    </location>
</feature>
<evidence type="ECO:0000256" key="5">
    <source>
        <dbReference type="ARBA" id="ARBA00023136"/>
    </source>
</evidence>
<sequence length="483" mass="53617">MKVLSVFAIYLVLFSQMLDTSVANVALINIAADLALDTFYASLIMTSIGTGLVISFPLGNLLTRKLANNAVFILGALIFLVSSLLCGLANDVYSFILFRFMQGLSAGMAVVTSFSLMTVTLGKERQALAIALCTSAISLAPVFGPFVGAYITDMLGWRWLFFINVPLITISLLILLPKLETTLSKDKFDYGPLITLSIFGLSIAAFQYCLDFGEKYGWFTDLRIQGGCLLGVLFLAFFLLSNQRWMLVDFSLLRNAQFRTSTFILCIGNGVIFSSIVILPIWLRMDKSYTILQAGMILSISSVIAAILSPLIGRHVKTQYYVWISCLSLLLMAISFYMMSQFKLNTSETTIVISRIIAGLSLATFTAPLLSLSLEKLEQSEVTSANSLSLILRIFSANLFTSLSFIFYKKLTLQNEGEYISKLDRLTLVYMQDTNNQVYHSFSIFRTNALAEMFLYVALFFLLSSVAITVLRRQQSELPASAK</sequence>
<dbReference type="InterPro" id="IPR011701">
    <property type="entry name" value="MFS"/>
</dbReference>
<evidence type="ECO:0000256" key="6">
    <source>
        <dbReference type="SAM" id="Phobius"/>
    </source>
</evidence>
<dbReference type="PANTHER" id="PTHR42718:SF9">
    <property type="entry name" value="MAJOR FACILITATOR SUPERFAMILY MULTIDRUG TRANSPORTER MFSC"/>
    <property type="match status" value="1"/>
</dbReference>
<dbReference type="RefSeq" id="WP_345338064.1">
    <property type="nucleotide sequence ID" value="NZ_BAABLI010000004.1"/>
</dbReference>
<evidence type="ECO:0000256" key="1">
    <source>
        <dbReference type="ARBA" id="ARBA00004141"/>
    </source>
</evidence>
<feature type="transmembrane region" description="Helical" evidence="6">
    <location>
        <begin position="39"/>
        <end position="58"/>
    </location>
</feature>
<evidence type="ECO:0000313" key="8">
    <source>
        <dbReference type="EMBL" id="MFD2094933.1"/>
    </source>
</evidence>
<dbReference type="EMBL" id="JBHUHT010000007">
    <property type="protein sequence ID" value="MFD2094933.1"/>
    <property type="molecule type" value="Genomic_DNA"/>
</dbReference>
<keyword evidence="2" id="KW-0813">Transport</keyword>
<feature type="transmembrane region" description="Helical" evidence="6">
    <location>
        <begin position="262"/>
        <end position="283"/>
    </location>
</feature>
<evidence type="ECO:0000256" key="4">
    <source>
        <dbReference type="ARBA" id="ARBA00022989"/>
    </source>
</evidence>
<feature type="transmembrane region" description="Helical" evidence="6">
    <location>
        <begin position="70"/>
        <end position="90"/>
    </location>
</feature>
<feature type="domain" description="Major facilitator superfamily (MFS) profile" evidence="7">
    <location>
        <begin position="5"/>
        <end position="476"/>
    </location>
</feature>
<dbReference type="Proteomes" id="UP001597380">
    <property type="component" value="Unassembled WGS sequence"/>
</dbReference>
<dbReference type="Gene3D" id="1.20.1720.10">
    <property type="entry name" value="Multidrug resistance protein D"/>
    <property type="match status" value="1"/>
</dbReference>
<name>A0ABW4XL08_9GAMM</name>
<feature type="transmembrane region" description="Helical" evidence="6">
    <location>
        <begin position="390"/>
        <end position="408"/>
    </location>
</feature>
<dbReference type="Gene3D" id="1.20.1250.20">
    <property type="entry name" value="MFS general substrate transporter like domains"/>
    <property type="match status" value="1"/>
</dbReference>
<comment type="subcellular location">
    <subcellularLocation>
        <location evidence="1">Membrane</location>
        <topology evidence="1">Multi-pass membrane protein</topology>
    </subcellularLocation>
</comment>
<feature type="transmembrane region" description="Helical" evidence="6">
    <location>
        <begin position="222"/>
        <end position="241"/>
    </location>
</feature>
<dbReference type="PROSITE" id="PS50850">
    <property type="entry name" value="MFS"/>
    <property type="match status" value="1"/>
</dbReference>
<evidence type="ECO:0000256" key="3">
    <source>
        <dbReference type="ARBA" id="ARBA00022692"/>
    </source>
</evidence>
<dbReference type="InterPro" id="IPR020846">
    <property type="entry name" value="MFS_dom"/>
</dbReference>
<comment type="caution">
    <text evidence="8">The sequence shown here is derived from an EMBL/GenBank/DDBJ whole genome shotgun (WGS) entry which is preliminary data.</text>
</comment>
<feature type="transmembrane region" description="Helical" evidence="6">
    <location>
        <begin position="96"/>
        <end position="116"/>
    </location>
</feature>
<gene>
    <name evidence="8" type="ORF">ACFSJ3_02990</name>
</gene>
<feature type="transmembrane region" description="Helical" evidence="6">
    <location>
        <begin position="157"/>
        <end position="176"/>
    </location>
</feature>
<dbReference type="Pfam" id="PF07690">
    <property type="entry name" value="MFS_1"/>
    <property type="match status" value="1"/>
</dbReference>
<keyword evidence="9" id="KW-1185">Reference proteome</keyword>
<keyword evidence="4 6" id="KW-1133">Transmembrane helix</keyword>
<dbReference type="PANTHER" id="PTHR42718">
    <property type="entry name" value="MAJOR FACILITATOR SUPERFAMILY MULTIDRUG TRANSPORTER MFSC"/>
    <property type="match status" value="1"/>
</dbReference>
<dbReference type="SUPFAM" id="SSF103473">
    <property type="entry name" value="MFS general substrate transporter"/>
    <property type="match status" value="1"/>
</dbReference>